<organism evidence="1 2">
    <name type="scientific">Pyrus ussuriensis x Pyrus communis</name>
    <dbReference type="NCBI Taxonomy" id="2448454"/>
    <lineage>
        <taxon>Eukaryota</taxon>
        <taxon>Viridiplantae</taxon>
        <taxon>Streptophyta</taxon>
        <taxon>Embryophyta</taxon>
        <taxon>Tracheophyta</taxon>
        <taxon>Spermatophyta</taxon>
        <taxon>Magnoliopsida</taxon>
        <taxon>eudicotyledons</taxon>
        <taxon>Gunneridae</taxon>
        <taxon>Pentapetalae</taxon>
        <taxon>rosids</taxon>
        <taxon>fabids</taxon>
        <taxon>Rosales</taxon>
        <taxon>Rosaceae</taxon>
        <taxon>Amygdaloideae</taxon>
        <taxon>Maleae</taxon>
        <taxon>Pyrus</taxon>
    </lineage>
</organism>
<comment type="caution">
    <text evidence="1">The sequence shown here is derived from an EMBL/GenBank/DDBJ whole genome shotgun (WGS) entry which is preliminary data.</text>
</comment>
<name>A0A5N5G2I9_9ROSA</name>
<dbReference type="Proteomes" id="UP000327157">
    <property type="component" value="Unassembled WGS sequence"/>
</dbReference>
<reference evidence="1 2" key="1">
    <citation type="submission" date="2019-09" db="EMBL/GenBank/DDBJ databases">
        <authorList>
            <person name="Ou C."/>
        </authorList>
    </citation>
    <scope>NUCLEOTIDE SEQUENCE [LARGE SCALE GENOMIC DNA]</scope>
    <source>
        <strain evidence="1">S2</strain>
        <tissue evidence="1">Leaf</tissue>
    </source>
</reference>
<sequence length="55" mass="5990">MNKRTQKDQTLSSNASATSNLTVLAPVFVRVMCVNSLLTHYSEASVSILVECFSP</sequence>
<reference evidence="1 2" key="2">
    <citation type="submission" date="2019-11" db="EMBL/GenBank/DDBJ databases">
        <title>A de novo genome assembly of a pear dwarfing rootstock.</title>
        <authorList>
            <person name="Wang F."/>
            <person name="Wang J."/>
            <person name="Li S."/>
            <person name="Zhang Y."/>
            <person name="Fang M."/>
            <person name="Ma L."/>
            <person name="Zhao Y."/>
            <person name="Jiang S."/>
        </authorList>
    </citation>
    <scope>NUCLEOTIDE SEQUENCE [LARGE SCALE GENOMIC DNA]</scope>
    <source>
        <strain evidence="1">S2</strain>
        <tissue evidence="1">Leaf</tissue>
    </source>
</reference>
<dbReference type="AlphaFoldDB" id="A0A5N5G2I9"/>
<keyword evidence="2" id="KW-1185">Reference proteome</keyword>
<protein>
    <submittedName>
        <fullName evidence="1">Uncharacterized protein</fullName>
    </submittedName>
</protein>
<dbReference type="OrthoDB" id="607613at2759"/>
<evidence type="ECO:0000313" key="1">
    <source>
        <dbReference type="EMBL" id="KAB2609548.1"/>
    </source>
</evidence>
<gene>
    <name evidence="1" type="ORF">D8674_039970</name>
</gene>
<evidence type="ECO:0000313" key="2">
    <source>
        <dbReference type="Proteomes" id="UP000327157"/>
    </source>
</evidence>
<proteinExistence type="predicted"/>
<accession>A0A5N5G2I9</accession>
<dbReference type="EMBL" id="SMOL01000551">
    <property type="protein sequence ID" value="KAB2609548.1"/>
    <property type="molecule type" value="Genomic_DNA"/>
</dbReference>